<dbReference type="SUPFAM" id="SSF56784">
    <property type="entry name" value="HAD-like"/>
    <property type="match status" value="1"/>
</dbReference>
<dbReference type="Proteomes" id="UP000288929">
    <property type="component" value="Chromosome"/>
</dbReference>
<dbReference type="PANTHER" id="PTHR10000:SF8">
    <property type="entry name" value="HAD SUPERFAMILY HYDROLASE-LIKE, TYPE 3"/>
    <property type="match status" value="1"/>
</dbReference>
<dbReference type="InterPro" id="IPR006379">
    <property type="entry name" value="HAD-SF_hydro_IIB"/>
</dbReference>
<dbReference type="InterPro" id="IPR023214">
    <property type="entry name" value="HAD_sf"/>
</dbReference>
<dbReference type="InterPro" id="IPR036412">
    <property type="entry name" value="HAD-like_sf"/>
</dbReference>
<dbReference type="AlphaFoldDB" id="A0A410W6H3"/>
<organism evidence="1 2">
    <name type="scientific">Corynebacterium pelargi</name>
    <dbReference type="NCBI Taxonomy" id="1471400"/>
    <lineage>
        <taxon>Bacteria</taxon>
        <taxon>Bacillati</taxon>
        <taxon>Actinomycetota</taxon>
        <taxon>Actinomycetes</taxon>
        <taxon>Mycobacteriales</taxon>
        <taxon>Corynebacteriaceae</taxon>
        <taxon>Corynebacterium</taxon>
    </lineage>
</organism>
<dbReference type="Gene3D" id="3.30.1240.10">
    <property type="match status" value="1"/>
</dbReference>
<proteinExistence type="predicted"/>
<sequence length="271" mass="29260">MIPALVVSDIDGTLLNSQERVTSRLRDAIALLDGRAHFALATGRPPRWIFPVLEQLPLRPVCVCANGAVLYDSAKDEVIEAKNLSCEAMRSVVRTARDVLPGGCSTAVERVGASAFEQPDELFVVTPEYIHAWDSSEHGCVEEAELLSKPAMKLLLRSEHLSAAKMHELLAPHIPQDLAHITFSYDGGLLEVSAPGVVKARALQVLAANLGVGREQVLAFGDMPNDIEMLRWAGHGVAMGNAHPDVKKAADEVTAANDDFGVARVIERIFS</sequence>
<dbReference type="GO" id="GO:0050308">
    <property type="term" value="F:sugar-phosphatase activity"/>
    <property type="evidence" value="ECO:0007669"/>
    <property type="project" value="UniProtKB-EC"/>
</dbReference>
<name>A0A410W6H3_9CORY</name>
<dbReference type="EC" id="3.1.3.23" evidence="1"/>
<dbReference type="PANTHER" id="PTHR10000">
    <property type="entry name" value="PHOSPHOSERINE PHOSPHATASE"/>
    <property type="match status" value="1"/>
</dbReference>
<dbReference type="GO" id="GO:0005829">
    <property type="term" value="C:cytosol"/>
    <property type="evidence" value="ECO:0007669"/>
    <property type="project" value="TreeGrafter"/>
</dbReference>
<keyword evidence="1" id="KW-0378">Hydrolase</keyword>
<dbReference type="CDD" id="cd07516">
    <property type="entry name" value="HAD_Pase"/>
    <property type="match status" value="1"/>
</dbReference>
<dbReference type="EMBL" id="CP035299">
    <property type="protein sequence ID" value="QAU51476.1"/>
    <property type="molecule type" value="Genomic_DNA"/>
</dbReference>
<dbReference type="OrthoDB" id="3180855at2"/>
<protein>
    <submittedName>
        <fullName evidence="1">Sugar phosphatase YidA</fullName>
        <ecNumber evidence="1">3.1.3.23</ecNumber>
    </submittedName>
</protein>
<dbReference type="SFLD" id="SFLDS00003">
    <property type="entry name" value="Haloacid_Dehalogenase"/>
    <property type="match status" value="1"/>
</dbReference>
<evidence type="ECO:0000313" key="1">
    <source>
        <dbReference type="EMBL" id="QAU51476.1"/>
    </source>
</evidence>
<keyword evidence="2" id="KW-1185">Reference proteome</keyword>
<dbReference type="RefSeq" id="WP_128889058.1">
    <property type="nucleotide sequence ID" value="NZ_BMCX01000004.1"/>
</dbReference>
<dbReference type="PROSITE" id="PS01228">
    <property type="entry name" value="COF_1"/>
    <property type="match status" value="1"/>
</dbReference>
<accession>A0A410W6H3</accession>
<dbReference type="GO" id="GO:0000287">
    <property type="term" value="F:magnesium ion binding"/>
    <property type="evidence" value="ECO:0007669"/>
    <property type="project" value="TreeGrafter"/>
</dbReference>
<gene>
    <name evidence="1" type="primary">yidA</name>
    <name evidence="1" type="ORF">CPELA_00875</name>
</gene>
<dbReference type="Pfam" id="PF08282">
    <property type="entry name" value="Hydrolase_3"/>
    <property type="match status" value="1"/>
</dbReference>
<evidence type="ECO:0000313" key="2">
    <source>
        <dbReference type="Proteomes" id="UP000288929"/>
    </source>
</evidence>
<dbReference type="NCBIfam" id="TIGR01484">
    <property type="entry name" value="HAD-SF-IIB"/>
    <property type="match status" value="1"/>
</dbReference>
<dbReference type="SFLD" id="SFLDG01140">
    <property type="entry name" value="C2.B:_Phosphomannomutase_and_P"/>
    <property type="match status" value="1"/>
</dbReference>
<dbReference type="KEGG" id="cpeg:CPELA_00875"/>
<reference evidence="1 2" key="1">
    <citation type="submission" date="2019-01" db="EMBL/GenBank/DDBJ databases">
        <authorList>
            <person name="Ruckert C."/>
            <person name="Busche T."/>
            <person name="Kalinowski J."/>
        </authorList>
    </citation>
    <scope>NUCLEOTIDE SEQUENCE [LARGE SCALE GENOMIC DNA]</scope>
    <source>
        <strain evidence="1 2">136/3</strain>
    </source>
</reference>
<dbReference type="NCBIfam" id="TIGR00099">
    <property type="entry name" value="Cof-subfamily"/>
    <property type="match status" value="1"/>
</dbReference>
<dbReference type="InterPro" id="IPR000150">
    <property type="entry name" value="Cof"/>
</dbReference>
<dbReference type="Gene3D" id="3.40.50.1000">
    <property type="entry name" value="HAD superfamily/HAD-like"/>
    <property type="match status" value="1"/>
</dbReference>